<gene>
    <name evidence="7" type="ORF">K9B37_24035</name>
</gene>
<dbReference type="SUPFAM" id="SSF53187">
    <property type="entry name" value="Zn-dependent exopeptidases"/>
    <property type="match status" value="1"/>
</dbReference>
<dbReference type="Gene3D" id="3.40.630.10">
    <property type="entry name" value="Zn peptidases"/>
    <property type="match status" value="1"/>
</dbReference>
<keyword evidence="3" id="KW-0378">Hydrolase</keyword>
<feature type="domain" description="Succinylglutamate desuccinylase/Aspartoacylase catalytic" evidence="6">
    <location>
        <begin position="208"/>
        <end position="305"/>
    </location>
</feature>
<sequence>MTRVPTIRVRVPQQQDVPHLGTLEIDGWVTPCTIGAGGLIQASLKREGDKRTPIGVFPLRYGFYDAGTRSDLCKDLFFPFVPMSNEMIWEEDGENYNRLVYVSDGERADERLTRSRDENLFEIVIPIGFNDAVPEAGRGSALFIHAARADMRGTAGCIGVPQDRIPDLVRRLRPGMLIDIDHQEEKRPQAKDDQSPLEVVRFVGLERGPRLIIMGAVHGNETCGPQAIMKAIADCRAGRLSIRRGEVTFVPVANIKAYRQATREGDRNLNRDLREKTIPEDYEDKVGNRICALLRDHDALLDIHSFRGAGEPFIFAGPLDNASEVEPFRFAKQEGQFAAHLGTSVVIHGWLDVYGCFLKERARLGYPNKTISEGVGTTEYMRFSGGYGVTLECGTHDDPAAVNVGYRAILNALAHLELIDAPPPPRALETAIQIVDVILCREEGDRLEGTWKTGDPVPSGATIALRANGEAVTAPSDGYIVFPNANAVPGDGICYFGIDSLRAF</sequence>
<evidence type="ECO:0000256" key="4">
    <source>
        <dbReference type="ARBA" id="ARBA00022833"/>
    </source>
</evidence>
<dbReference type="EMBL" id="JAIRBM010000032">
    <property type="protein sequence ID" value="MBZ6079328.1"/>
    <property type="molecule type" value="Genomic_DNA"/>
</dbReference>
<dbReference type="RefSeq" id="WP_224316309.1">
    <property type="nucleotide sequence ID" value="NZ_JAIRBM010000032.1"/>
</dbReference>
<dbReference type="Proteomes" id="UP000704176">
    <property type="component" value="Unassembled WGS sequence"/>
</dbReference>
<evidence type="ECO:0000313" key="7">
    <source>
        <dbReference type="EMBL" id="MBZ6079328.1"/>
    </source>
</evidence>
<evidence type="ECO:0000259" key="5">
    <source>
        <dbReference type="Pfam" id="PF03734"/>
    </source>
</evidence>
<dbReference type="InterPro" id="IPR055438">
    <property type="entry name" value="AstE_AspA_cat"/>
</dbReference>
<evidence type="ECO:0000256" key="3">
    <source>
        <dbReference type="ARBA" id="ARBA00022801"/>
    </source>
</evidence>
<reference evidence="7 8" key="1">
    <citation type="submission" date="2021-09" db="EMBL/GenBank/DDBJ databases">
        <title>The complete genome sequence of a new microorganism.</title>
        <authorList>
            <person name="Zi Z."/>
        </authorList>
    </citation>
    <scope>NUCLEOTIDE SEQUENCE [LARGE SCALE GENOMIC DNA]</scope>
    <source>
        <strain evidence="7 8">WGZ8</strain>
    </source>
</reference>
<protein>
    <submittedName>
        <fullName evidence="7">Succinylglutamate desuccinylase/aspartoacylase family protein</fullName>
    </submittedName>
</protein>
<keyword evidence="8" id="KW-1185">Reference proteome</keyword>
<organism evidence="7 8">
    <name type="scientific">Microvirga puerhi</name>
    <dbReference type="NCBI Taxonomy" id="2876078"/>
    <lineage>
        <taxon>Bacteria</taxon>
        <taxon>Pseudomonadati</taxon>
        <taxon>Pseudomonadota</taxon>
        <taxon>Alphaproteobacteria</taxon>
        <taxon>Hyphomicrobiales</taxon>
        <taxon>Methylobacteriaceae</taxon>
        <taxon>Microvirga</taxon>
    </lineage>
</organism>
<keyword evidence="4" id="KW-0862">Zinc</keyword>
<name>A0ABS7VWT9_9HYPH</name>
<evidence type="ECO:0000313" key="8">
    <source>
        <dbReference type="Proteomes" id="UP000704176"/>
    </source>
</evidence>
<dbReference type="Pfam" id="PF03734">
    <property type="entry name" value="YkuD"/>
    <property type="match status" value="1"/>
</dbReference>
<dbReference type="PANTHER" id="PTHR38589">
    <property type="entry name" value="BLR0621 PROTEIN"/>
    <property type="match status" value="1"/>
</dbReference>
<dbReference type="PANTHER" id="PTHR38589:SF1">
    <property type="entry name" value="BLR0621 PROTEIN"/>
    <property type="match status" value="1"/>
</dbReference>
<accession>A0ABS7VWT9</accession>
<dbReference type="InterPro" id="IPR005490">
    <property type="entry name" value="LD_TPept_cat_dom"/>
</dbReference>
<comment type="cofactor">
    <cofactor evidence="1">
        <name>Zn(2+)</name>
        <dbReference type="ChEBI" id="CHEBI:29105"/>
    </cofactor>
</comment>
<evidence type="ECO:0000256" key="1">
    <source>
        <dbReference type="ARBA" id="ARBA00001947"/>
    </source>
</evidence>
<keyword evidence="2" id="KW-0479">Metal-binding</keyword>
<evidence type="ECO:0000259" key="6">
    <source>
        <dbReference type="Pfam" id="PF24827"/>
    </source>
</evidence>
<evidence type="ECO:0000256" key="2">
    <source>
        <dbReference type="ARBA" id="ARBA00022723"/>
    </source>
</evidence>
<comment type="caution">
    <text evidence="7">The sequence shown here is derived from an EMBL/GenBank/DDBJ whole genome shotgun (WGS) entry which is preliminary data.</text>
</comment>
<feature type="domain" description="L,D-TPase catalytic" evidence="5">
    <location>
        <begin position="28"/>
        <end position="180"/>
    </location>
</feature>
<proteinExistence type="predicted"/>
<dbReference type="Pfam" id="PF24827">
    <property type="entry name" value="AstE_AspA_cat"/>
    <property type="match status" value="1"/>
</dbReference>